<dbReference type="RefSeq" id="WP_149726679.1">
    <property type="nucleotide sequence ID" value="NZ_VUJV01000001.1"/>
</dbReference>
<name>A0A5B1LNK4_9ACTN</name>
<proteinExistence type="predicted"/>
<reference evidence="1 2" key="1">
    <citation type="submission" date="2019-09" db="EMBL/GenBank/DDBJ databases">
        <title>Nocardioides panacisoli sp. nov., isolated from the soil of a ginseng field.</title>
        <authorList>
            <person name="Cho C."/>
        </authorList>
    </citation>
    <scope>NUCLEOTIDE SEQUENCE [LARGE SCALE GENOMIC DNA]</scope>
    <source>
        <strain evidence="1 2">BN130099</strain>
    </source>
</reference>
<keyword evidence="2" id="KW-1185">Reference proteome</keyword>
<dbReference type="SUPFAM" id="SSF53448">
    <property type="entry name" value="Nucleotide-diphospho-sugar transferases"/>
    <property type="match status" value="1"/>
</dbReference>
<dbReference type="InterPro" id="IPR029044">
    <property type="entry name" value="Nucleotide-diphossugar_trans"/>
</dbReference>
<dbReference type="Proteomes" id="UP000325003">
    <property type="component" value="Unassembled WGS sequence"/>
</dbReference>
<sequence length="337" mass="37152">MKIVIPTANRPASLRAVLDYYGRFYPRAELVVADGSTAEAKELNQQAVGEAQVAVDYQPYDEDLPVFERLLRALSSIDRQFVIMGADDNYPVLETLEKARKRLIEKPEAMCAGGHLVHLDVTGPGRASARLDVVRHINADNPAQRMRVFGSLPFPTSYGVARREHVIARLEFLKSWYFRSFYELGVGLIDVAAGQYFAIPEVGFVCTSNYVDDRPSVDEPLAYLRGADQVLAMHDAALEHASRAPGFDEAQVRDVLSSVIGRRTAALAGAPTHQVVGFVDKAPYKTPMVDNARQLFADLFTEGTAARAQHADRFAFIAERIQQITTSSANLAQAGLR</sequence>
<dbReference type="NCBIfam" id="TIGR04440">
    <property type="entry name" value="glyco_TIGR04440"/>
    <property type="match status" value="1"/>
</dbReference>
<organism evidence="1 2">
    <name type="scientific">Nocardioides humilatus</name>
    <dbReference type="NCBI Taxonomy" id="2607660"/>
    <lineage>
        <taxon>Bacteria</taxon>
        <taxon>Bacillati</taxon>
        <taxon>Actinomycetota</taxon>
        <taxon>Actinomycetes</taxon>
        <taxon>Propionibacteriales</taxon>
        <taxon>Nocardioidaceae</taxon>
        <taxon>Nocardioides</taxon>
    </lineage>
</organism>
<comment type="caution">
    <text evidence="1">The sequence shown here is derived from an EMBL/GenBank/DDBJ whole genome shotgun (WGS) entry which is preliminary data.</text>
</comment>
<accession>A0A5B1LNK4</accession>
<dbReference type="EMBL" id="VUJV01000001">
    <property type="protein sequence ID" value="KAA1421219.1"/>
    <property type="molecule type" value="Genomic_DNA"/>
</dbReference>
<dbReference type="GO" id="GO:0016740">
    <property type="term" value="F:transferase activity"/>
    <property type="evidence" value="ECO:0007669"/>
    <property type="project" value="UniProtKB-KW"/>
</dbReference>
<reference evidence="1 2" key="2">
    <citation type="submission" date="2019-09" db="EMBL/GenBank/DDBJ databases">
        <authorList>
            <person name="Jin C."/>
        </authorList>
    </citation>
    <scope>NUCLEOTIDE SEQUENCE [LARGE SCALE GENOMIC DNA]</scope>
    <source>
        <strain evidence="1 2">BN130099</strain>
    </source>
</reference>
<evidence type="ECO:0000313" key="1">
    <source>
        <dbReference type="EMBL" id="KAA1421219.1"/>
    </source>
</evidence>
<dbReference type="InterPro" id="IPR031042">
    <property type="entry name" value="Glyco_TIGR04440"/>
</dbReference>
<dbReference type="AlphaFoldDB" id="A0A5B1LNK4"/>
<protein>
    <submittedName>
        <fullName evidence="1">TIGR00180 family glycosyltransferase</fullName>
    </submittedName>
</protein>
<keyword evidence="1" id="KW-0808">Transferase</keyword>
<evidence type="ECO:0000313" key="2">
    <source>
        <dbReference type="Proteomes" id="UP000325003"/>
    </source>
</evidence>
<gene>
    <name evidence="1" type="ORF">F0U44_02595</name>
</gene>